<evidence type="ECO:0000256" key="1">
    <source>
        <dbReference type="ARBA" id="ARBA00004127"/>
    </source>
</evidence>
<dbReference type="GO" id="GO:0012505">
    <property type="term" value="C:endomembrane system"/>
    <property type="evidence" value="ECO:0007669"/>
    <property type="project" value="UniProtKB-SubCell"/>
</dbReference>
<dbReference type="PANTHER" id="PTHR39535">
    <property type="entry name" value="SPORULATION-DELAYING PROTEIN SDPB"/>
    <property type="match status" value="1"/>
</dbReference>
<dbReference type="AlphaFoldDB" id="A0A101A0Y4"/>
<dbReference type="Proteomes" id="UP000053707">
    <property type="component" value="Unassembled WGS sequence"/>
</dbReference>
<accession>A0A101A0Y4</accession>
<organism evidence="8 9">
    <name type="scientific">Mycobacterium lehmannii</name>
    <dbReference type="NCBI Taxonomy" id="2048550"/>
    <lineage>
        <taxon>Bacteria</taxon>
        <taxon>Bacillati</taxon>
        <taxon>Actinomycetota</taxon>
        <taxon>Actinomycetes</taxon>
        <taxon>Mycobacteriales</taxon>
        <taxon>Mycobacteriaceae</taxon>
        <taxon>Mycobacterium</taxon>
    </lineage>
</organism>
<feature type="transmembrane region" description="Helical" evidence="6">
    <location>
        <begin position="103"/>
        <end position="120"/>
    </location>
</feature>
<evidence type="ECO:0000256" key="3">
    <source>
        <dbReference type="ARBA" id="ARBA00022989"/>
    </source>
</evidence>
<gene>
    <name evidence="8" type="ORF">AU192_17610</name>
</gene>
<dbReference type="EMBL" id="LQIR01000056">
    <property type="protein sequence ID" value="KUI09235.1"/>
    <property type="molecule type" value="Genomic_DNA"/>
</dbReference>
<dbReference type="RefSeq" id="WP_064399510.1">
    <property type="nucleotide sequence ID" value="NZ_LQIR01000056.1"/>
</dbReference>
<dbReference type="InterPro" id="IPR011020">
    <property type="entry name" value="HTTM-like"/>
</dbReference>
<keyword evidence="2 6" id="KW-0812">Transmembrane</keyword>
<feature type="domain" description="HTTM-like" evidence="7">
    <location>
        <begin position="23"/>
        <end position="291"/>
    </location>
</feature>
<feature type="transmembrane region" description="Helical" evidence="6">
    <location>
        <begin position="78"/>
        <end position="97"/>
    </location>
</feature>
<sequence length="321" mass="35440">MTAGDRVRSTWGSAAHRWNAFFFTARPAYPLGLVRIGFGLVIVAWCLTLLPDLLGVFGSQGVEPEHPRVNFQWSIFQIWPGDNALLAGWAVLLVAAVAMTLGWHSRLAAVLVFVLLQSFLRRGEHFFNAGDSILTVTALVLALSSCGAALSLDQRRLAGTFWTAQARAVWPVRLLQIQLSIIYLATVQAKLANKSWVDGSAVFYAWGTDGRWALLPAPEWLAGNAILVNLIAWGTLLIELALAILVWSRRWRYWVLAAGVVMHLTIMVNLNVAFFSVAMFVLYLAFVPGEAIGRLPTRWKAKRDNRLPDPPPPSSEQSAVP</sequence>
<protein>
    <recommendedName>
        <fullName evidence="7">HTTM-like domain-containing protein</fullName>
    </recommendedName>
</protein>
<proteinExistence type="predicted"/>
<dbReference type="SMART" id="SM00752">
    <property type="entry name" value="HTTM"/>
    <property type="match status" value="1"/>
</dbReference>
<keyword evidence="3 6" id="KW-1133">Transmembrane helix</keyword>
<comment type="subcellular location">
    <subcellularLocation>
        <location evidence="1">Endomembrane system</location>
        <topology evidence="1">Multi-pass membrane protein</topology>
    </subcellularLocation>
</comment>
<evidence type="ECO:0000256" key="5">
    <source>
        <dbReference type="SAM" id="MobiDB-lite"/>
    </source>
</evidence>
<feature type="transmembrane region" description="Helical" evidence="6">
    <location>
        <begin position="132"/>
        <end position="152"/>
    </location>
</feature>
<evidence type="ECO:0000313" key="8">
    <source>
        <dbReference type="EMBL" id="KUI09235.1"/>
    </source>
</evidence>
<dbReference type="PANTHER" id="PTHR39535:SF2">
    <property type="entry name" value="HTTM DOMAIN-CONTAINING PROTEIN"/>
    <property type="match status" value="1"/>
</dbReference>
<dbReference type="InterPro" id="IPR052964">
    <property type="entry name" value="Sporulation_signal_mat"/>
</dbReference>
<feature type="region of interest" description="Disordered" evidence="5">
    <location>
        <begin position="302"/>
        <end position="321"/>
    </location>
</feature>
<feature type="transmembrane region" description="Helical" evidence="6">
    <location>
        <begin position="36"/>
        <end position="57"/>
    </location>
</feature>
<feature type="transmembrane region" description="Helical" evidence="6">
    <location>
        <begin position="253"/>
        <end position="286"/>
    </location>
</feature>
<evidence type="ECO:0000256" key="2">
    <source>
        <dbReference type="ARBA" id="ARBA00022692"/>
    </source>
</evidence>
<keyword evidence="9" id="KW-1185">Reference proteome</keyword>
<comment type="caution">
    <text evidence="8">The sequence shown here is derived from an EMBL/GenBank/DDBJ whole genome shotgun (WGS) entry which is preliminary data.</text>
</comment>
<name>A0A101A0Y4_9MYCO</name>
<reference evidence="8 9" key="1">
    <citation type="submission" date="2016-01" db="EMBL/GenBank/DDBJ databases">
        <authorList>
            <consortium name="TB Trials Study Group"/>
            <person name="Sutton G."/>
            <person name="Brinkac L."/>
            <person name="Sanka R."/>
            <person name="Adams M."/>
            <person name="Lau E.L."/>
            <person name="Macaden R."/>
            <person name="Grewal H.M.S."/>
        </authorList>
    </citation>
    <scope>NUCLEOTIDE SEQUENCE [LARGE SCALE GENOMIC DNA]</scope>
    <source>
        <strain evidence="8 9">IS-1744</strain>
    </source>
</reference>
<evidence type="ECO:0000256" key="6">
    <source>
        <dbReference type="SAM" id="Phobius"/>
    </source>
</evidence>
<feature type="transmembrane region" description="Helical" evidence="6">
    <location>
        <begin position="221"/>
        <end position="246"/>
    </location>
</feature>
<evidence type="ECO:0000313" key="9">
    <source>
        <dbReference type="Proteomes" id="UP000053707"/>
    </source>
</evidence>
<keyword evidence="4 6" id="KW-0472">Membrane</keyword>
<dbReference type="Pfam" id="PF05090">
    <property type="entry name" value="HTTM"/>
    <property type="match status" value="1"/>
</dbReference>
<evidence type="ECO:0000259" key="7">
    <source>
        <dbReference type="SMART" id="SM00752"/>
    </source>
</evidence>
<dbReference type="InterPro" id="IPR053934">
    <property type="entry name" value="HTTM_dom"/>
</dbReference>
<evidence type="ECO:0000256" key="4">
    <source>
        <dbReference type="ARBA" id="ARBA00023136"/>
    </source>
</evidence>